<gene>
    <name evidence="1" type="ORF">RIB2604_00102510</name>
</gene>
<reference evidence="2" key="2">
    <citation type="submission" date="2016-02" db="EMBL/GenBank/DDBJ databases">
        <title>Genome sequencing of Aspergillus luchuensis NBRC 4314.</title>
        <authorList>
            <person name="Yamada O."/>
        </authorList>
    </citation>
    <scope>NUCLEOTIDE SEQUENCE [LARGE SCALE GENOMIC DNA]</scope>
    <source>
        <strain evidence="2">RIB 2604</strain>
    </source>
</reference>
<evidence type="ECO:0000313" key="1">
    <source>
        <dbReference type="EMBL" id="GAT18755.1"/>
    </source>
</evidence>
<name>A0A146EXN9_ASPKA</name>
<evidence type="ECO:0000313" key="2">
    <source>
        <dbReference type="Proteomes" id="UP000075230"/>
    </source>
</evidence>
<accession>A0A146EXN9</accession>
<dbReference type="Proteomes" id="UP000075230">
    <property type="component" value="Unassembled WGS sequence"/>
</dbReference>
<dbReference type="AlphaFoldDB" id="A0A146EXN9"/>
<comment type="caution">
    <text evidence="1">The sequence shown here is derived from an EMBL/GenBank/DDBJ whole genome shotgun (WGS) entry which is preliminary data.</text>
</comment>
<reference evidence="1 2" key="1">
    <citation type="journal article" date="2016" name="DNA Res.">
        <title>Genome sequence of Aspergillus luchuensis NBRC 4314.</title>
        <authorList>
            <person name="Yamada O."/>
            <person name="Machida M."/>
            <person name="Hosoyama A."/>
            <person name="Goto M."/>
            <person name="Takahashi T."/>
            <person name="Futagami T."/>
            <person name="Yamagata Y."/>
            <person name="Takeuchi M."/>
            <person name="Kobayashi T."/>
            <person name="Koike H."/>
            <person name="Abe K."/>
            <person name="Asai K."/>
            <person name="Arita M."/>
            <person name="Fujita N."/>
            <person name="Fukuda K."/>
            <person name="Higa K."/>
            <person name="Horikawa H."/>
            <person name="Ishikawa T."/>
            <person name="Jinno K."/>
            <person name="Kato Y."/>
            <person name="Kirimura K."/>
            <person name="Mizutani O."/>
            <person name="Nakasone K."/>
            <person name="Sano M."/>
            <person name="Shiraishi Y."/>
            <person name="Tsukahara M."/>
            <person name="Gomi K."/>
        </authorList>
    </citation>
    <scope>NUCLEOTIDE SEQUENCE [LARGE SCALE GENOMIC DNA]</scope>
    <source>
        <strain evidence="1 2">RIB 2604</strain>
    </source>
</reference>
<organism evidence="1 2">
    <name type="scientific">Aspergillus kawachii</name>
    <name type="common">White koji mold</name>
    <name type="synonym">Aspergillus awamori var. kawachi</name>
    <dbReference type="NCBI Taxonomy" id="1069201"/>
    <lineage>
        <taxon>Eukaryota</taxon>
        <taxon>Fungi</taxon>
        <taxon>Dikarya</taxon>
        <taxon>Ascomycota</taxon>
        <taxon>Pezizomycotina</taxon>
        <taxon>Eurotiomycetes</taxon>
        <taxon>Eurotiomycetidae</taxon>
        <taxon>Eurotiales</taxon>
        <taxon>Aspergillaceae</taxon>
        <taxon>Aspergillus</taxon>
        <taxon>Aspergillus subgen. Circumdati</taxon>
    </lineage>
</organism>
<proteinExistence type="predicted"/>
<protein>
    <submittedName>
        <fullName evidence="1">DNA replication licensing factor Mcm7</fullName>
    </submittedName>
</protein>
<sequence length="70" mass="7728">MERHVINLSWPPVTNGLNARDWPLGGSAAPIPSRVDNLLFISIVFLRASTFPILNSSHNSYEEDFASSSN</sequence>
<dbReference type="EMBL" id="BCWF01000001">
    <property type="protein sequence ID" value="GAT18755.1"/>
    <property type="molecule type" value="Genomic_DNA"/>
</dbReference>